<dbReference type="Pfam" id="PF00067">
    <property type="entry name" value="p450"/>
    <property type="match status" value="1"/>
</dbReference>
<comment type="cofactor">
    <cofactor evidence="1">
        <name>Mo-molybdopterin</name>
        <dbReference type="ChEBI" id="CHEBI:71302"/>
    </cofactor>
</comment>
<protein>
    <recommendedName>
        <fullName evidence="8">Sulfite oxidase</fullName>
        <ecNumber evidence="4">1.8.3.1</ecNumber>
    </recommendedName>
</protein>
<feature type="domain" description="Moybdenum cofactor oxidoreductase dimerisation" evidence="10">
    <location>
        <begin position="359"/>
        <end position="391"/>
    </location>
</feature>
<evidence type="ECO:0000313" key="11">
    <source>
        <dbReference type="EMBL" id="KAH7518897.1"/>
    </source>
</evidence>
<dbReference type="GO" id="GO:0043546">
    <property type="term" value="F:molybdopterin cofactor binding"/>
    <property type="evidence" value="ECO:0007669"/>
    <property type="project" value="TreeGrafter"/>
</dbReference>
<evidence type="ECO:0000256" key="5">
    <source>
        <dbReference type="ARBA" id="ARBA00022505"/>
    </source>
</evidence>
<dbReference type="CDD" id="cd02111">
    <property type="entry name" value="eukary_SO_Moco"/>
    <property type="match status" value="1"/>
</dbReference>
<dbReference type="FunFam" id="2.60.40.650:FF:000002">
    <property type="entry name" value="sulfite oxidase"/>
    <property type="match status" value="1"/>
</dbReference>
<evidence type="ECO:0000313" key="12">
    <source>
        <dbReference type="Proteomes" id="UP000813462"/>
    </source>
</evidence>
<dbReference type="GO" id="GO:0004497">
    <property type="term" value="F:monooxygenase activity"/>
    <property type="evidence" value="ECO:0007669"/>
    <property type="project" value="InterPro"/>
</dbReference>
<dbReference type="GO" id="GO:0006790">
    <property type="term" value="P:sulfur compound metabolic process"/>
    <property type="evidence" value="ECO:0007669"/>
    <property type="project" value="TreeGrafter"/>
</dbReference>
<dbReference type="GO" id="GO:0005739">
    <property type="term" value="C:mitochondrion"/>
    <property type="evidence" value="ECO:0007669"/>
    <property type="project" value="TreeGrafter"/>
</dbReference>
<dbReference type="GO" id="GO:0030151">
    <property type="term" value="F:molybdenum ion binding"/>
    <property type="evidence" value="ECO:0007669"/>
    <property type="project" value="InterPro"/>
</dbReference>
<dbReference type="Pfam" id="PF03404">
    <property type="entry name" value="Mo-co_dimer"/>
    <property type="match status" value="2"/>
</dbReference>
<keyword evidence="7" id="KW-0560">Oxidoreductase</keyword>
<comment type="pathway">
    <text evidence="3">Energy metabolism; sulfur metabolism.</text>
</comment>
<reference evidence="11" key="1">
    <citation type="journal article" date="2021" name="Front. Plant Sci.">
        <title>Chromosome-Scale Genome Assembly for Chinese Sour Jujube and Insights Into Its Genome Evolution and Domestication Signature.</title>
        <authorList>
            <person name="Shen L.-Y."/>
            <person name="Luo H."/>
            <person name="Wang X.-L."/>
            <person name="Wang X.-M."/>
            <person name="Qiu X.-J."/>
            <person name="Liu H."/>
            <person name="Zhou S.-S."/>
            <person name="Jia K.-H."/>
            <person name="Nie S."/>
            <person name="Bao Y.-T."/>
            <person name="Zhang R.-G."/>
            <person name="Yun Q.-Z."/>
            <person name="Chai Y.-H."/>
            <person name="Lu J.-Y."/>
            <person name="Li Y."/>
            <person name="Zhao S.-W."/>
            <person name="Mao J.-F."/>
            <person name="Jia S.-G."/>
            <person name="Mao Y.-M."/>
        </authorList>
    </citation>
    <scope>NUCLEOTIDE SEQUENCE</scope>
    <source>
        <strain evidence="11">AT0</strain>
        <tissue evidence="11">Leaf</tissue>
    </source>
</reference>
<dbReference type="PRINTS" id="PR00407">
    <property type="entry name" value="EUMOPTERIN"/>
</dbReference>
<dbReference type="Gene3D" id="1.10.630.10">
    <property type="entry name" value="Cytochrome P450"/>
    <property type="match status" value="1"/>
</dbReference>
<dbReference type="FunFam" id="3.90.420.10:FF:000004">
    <property type="entry name" value="Sulfite oxidase"/>
    <property type="match status" value="1"/>
</dbReference>
<evidence type="ECO:0000256" key="6">
    <source>
        <dbReference type="ARBA" id="ARBA00022723"/>
    </source>
</evidence>
<dbReference type="Gene3D" id="2.60.40.650">
    <property type="match status" value="1"/>
</dbReference>
<dbReference type="SUPFAM" id="SSF48264">
    <property type="entry name" value="Cytochrome P450"/>
    <property type="match status" value="1"/>
</dbReference>
<dbReference type="GO" id="GO:0008482">
    <property type="term" value="F:sulfite oxidase activity"/>
    <property type="evidence" value="ECO:0007669"/>
    <property type="project" value="UniProtKB-EC"/>
</dbReference>
<dbReference type="SUPFAM" id="SSF56524">
    <property type="entry name" value="Oxidoreductase molybdopterin-binding domain"/>
    <property type="match status" value="1"/>
</dbReference>
<dbReference type="AlphaFoldDB" id="A0A978UVJ7"/>
<dbReference type="GO" id="GO:0005506">
    <property type="term" value="F:iron ion binding"/>
    <property type="evidence" value="ECO:0007669"/>
    <property type="project" value="InterPro"/>
</dbReference>
<dbReference type="InterPro" id="IPR036396">
    <property type="entry name" value="Cyt_P450_sf"/>
</dbReference>
<keyword evidence="6" id="KW-0479">Metal-binding</keyword>
<dbReference type="InterPro" id="IPR014756">
    <property type="entry name" value="Ig_E-set"/>
</dbReference>
<dbReference type="Proteomes" id="UP000813462">
    <property type="component" value="Unassembled WGS sequence"/>
</dbReference>
<name>A0A978UVJ7_ZIZJJ</name>
<dbReference type="Gene3D" id="3.90.420.10">
    <property type="entry name" value="Oxidoreductase, molybdopterin-binding domain"/>
    <property type="match status" value="1"/>
</dbReference>
<dbReference type="InterPro" id="IPR000572">
    <property type="entry name" value="OxRdtase_Mopterin-bd_dom"/>
</dbReference>
<comment type="caution">
    <text evidence="11">The sequence shown here is derived from an EMBL/GenBank/DDBJ whole genome shotgun (WGS) entry which is preliminary data.</text>
</comment>
<dbReference type="Pfam" id="PF00174">
    <property type="entry name" value="Oxidored_molyb"/>
    <property type="match status" value="1"/>
</dbReference>
<dbReference type="GO" id="GO:0020037">
    <property type="term" value="F:heme binding"/>
    <property type="evidence" value="ECO:0007669"/>
    <property type="project" value="InterPro"/>
</dbReference>
<dbReference type="InterPro" id="IPR036374">
    <property type="entry name" value="OxRdtase_Mopterin-bd_sf"/>
</dbReference>
<dbReference type="InterPro" id="IPR001128">
    <property type="entry name" value="Cyt_P450"/>
</dbReference>
<dbReference type="InterPro" id="IPR008335">
    <property type="entry name" value="Mopterin_OxRdtase_euk"/>
</dbReference>
<sequence length="826" mass="92194">MPGLTAPSDYSQDPPRHPCLPDFVYVFGTRYSVTISGLVENPRKLSMKDIRMLPKYDVTATLQCAGNRRTAMSKTRKVKGVGWDVSAIGNAVWGGAKLADVLALIGIPKLASSTKTGGRHVEFVSVDKCKEENGGPYKASIPLIQATNPEADVLLAYEMNGETLNRDHGYPLRVVVPGVIGARSVKWLDSINIIADECQGFFMQKDYKMFPPSVDWDNINWSTRRPQMDFPVQSAICSLEDVNVVRPGKVPVRGYAVSGGGRGIERVDVSVDGGKTWVEATRYQKIGTPYISDDASSDKWAWVLFEATVDVPNNTEIVAKAVVECQLVLAEELTLNSLDDMFVGLVVVVLTWRDCAYLVDSAANVQPQNVESIWNLRGILNTSWHGVQVRVGHSNMWVGAFAGSAFNHCSPLVSIYILLIILSRLYRVAKFSGNGHGPPSYPFIGCLLSFYRNRYRLLDWYTELLAESPTNTIVVQRFGARRTIITANAENVEYMLKTNFNNFPKGRPFTEILGDFLGFGIFNVDGELWRTQRKLVSHEFSTKSLREYVMNTLQEEVENRLMPVMESLAAAAQEVDLQDLLRRFAFNVICKVSLGIDRCCLDPSESASPLPRAFDAASGISAQRGAAPSFMIWKTKRWLGIGSERKLKAAVKEVHAYVMEIIHTRKKEIEEGEFVGEDLLTRLITARHDEEVTRDMVISFIMAGRDTTSAAMTWLFWLLSCHPNAEKEVVNEIKAVEQEGMLSYESLHELKMLKACLCESMRLYPPIAWDSKHAITDDLLPDSTQVRAGDRFEIRPVGSNRPVFVPLLTAHMAGGLNVSVRKRKTD</sequence>
<dbReference type="InterPro" id="IPR005066">
    <property type="entry name" value="MoCF_OxRdtse_dimer"/>
</dbReference>
<accession>A0A978UVJ7</accession>
<feature type="domain" description="Oxidoreductase molybdopterin-binding" evidence="9">
    <location>
        <begin position="30"/>
        <end position="201"/>
    </location>
</feature>
<dbReference type="EMBL" id="JAEACU010000009">
    <property type="protein sequence ID" value="KAH7518897.1"/>
    <property type="molecule type" value="Genomic_DNA"/>
</dbReference>
<dbReference type="GO" id="GO:0016705">
    <property type="term" value="F:oxidoreductase activity, acting on paired donors, with incorporation or reduction of molecular oxygen"/>
    <property type="evidence" value="ECO:0007669"/>
    <property type="project" value="InterPro"/>
</dbReference>
<evidence type="ECO:0000256" key="4">
    <source>
        <dbReference type="ARBA" id="ARBA00012505"/>
    </source>
</evidence>
<gene>
    <name evidence="11" type="ORF">FEM48_Zijuj09G0219800</name>
</gene>
<evidence type="ECO:0000256" key="2">
    <source>
        <dbReference type="ARBA" id="ARBA00004678"/>
    </source>
</evidence>
<evidence type="ECO:0000256" key="1">
    <source>
        <dbReference type="ARBA" id="ARBA00001924"/>
    </source>
</evidence>
<keyword evidence="5" id="KW-0500">Molybdenum</keyword>
<comment type="pathway">
    <text evidence="2">Sulfur metabolism.</text>
</comment>
<dbReference type="PANTHER" id="PTHR19372:SF7">
    <property type="entry name" value="SULFITE OXIDASE, MITOCHONDRIAL"/>
    <property type="match status" value="1"/>
</dbReference>
<dbReference type="SUPFAM" id="SSF81296">
    <property type="entry name" value="E set domains"/>
    <property type="match status" value="1"/>
</dbReference>
<evidence type="ECO:0000256" key="3">
    <source>
        <dbReference type="ARBA" id="ARBA00004971"/>
    </source>
</evidence>
<dbReference type="EC" id="1.8.3.1" evidence="4"/>
<evidence type="ECO:0000256" key="7">
    <source>
        <dbReference type="ARBA" id="ARBA00023002"/>
    </source>
</evidence>
<evidence type="ECO:0000256" key="8">
    <source>
        <dbReference type="ARBA" id="ARBA00070338"/>
    </source>
</evidence>
<organism evidence="11 12">
    <name type="scientific">Ziziphus jujuba var. spinosa</name>
    <dbReference type="NCBI Taxonomy" id="714518"/>
    <lineage>
        <taxon>Eukaryota</taxon>
        <taxon>Viridiplantae</taxon>
        <taxon>Streptophyta</taxon>
        <taxon>Embryophyta</taxon>
        <taxon>Tracheophyta</taxon>
        <taxon>Spermatophyta</taxon>
        <taxon>Magnoliopsida</taxon>
        <taxon>eudicotyledons</taxon>
        <taxon>Gunneridae</taxon>
        <taxon>Pentapetalae</taxon>
        <taxon>rosids</taxon>
        <taxon>fabids</taxon>
        <taxon>Rosales</taxon>
        <taxon>Rhamnaceae</taxon>
        <taxon>Paliureae</taxon>
        <taxon>Ziziphus</taxon>
    </lineage>
</organism>
<proteinExistence type="predicted"/>
<evidence type="ECO:0000259" key="10">
    <source>
        <dbReference type="Pfam" id="PF03404"/>
    </source>
</evidence>
<evidence type="ECO:0000259" key="9">
    <source>
        <dbReference type="Pfam" id="PF00174"/>
    </source>
</evidence>
<dbReference type="PANTHER" id="PTHR19372">
    <property type="entry name" value="SULFITE REDUCTASE"/>
    <property type="match status" value="1"/>
</dbReference>
<feature type="domain" description="Moybdenum cofactor oxidoreductase dimerisation" evidence="10">
    <location>
        <begin position="226"/>
        <end position="334"/>
    </location>
</feature>